<organism evidence="2 3">
    <name type="scientific">Candidatus Portnoybacteria bacterium CG11_big_fil_rev_8_21_14_0_20_40_15</name>
    <dbReference type="NCBI Taxonomy" id="1974817"/>
    <lineage>
        <taxon>Bacteria</taxon>
        <taxon>Candidatus Portnoyibacteriota</taxon>
    </lineage>
</organism>
<evidence type="ECO:0000313" key="3">
    <source>
        <dbReference type="Proteomes" id="UP000229317"/>
    </source>
</evidence>
<feature type="transmembrane region" description="Helical" evidence="1">
    <location>
        <begin position="102"/>
        <end position="123"/>
    </location>
</feature>
<feature type="transmembrane region" description="Helical" evidence="1">
    <location>
        <begin position="193"/>
        <end position="212"/>
    </location>
</feature>
<protein>
    <submittedName>
        <fullName evidence="2">Uncharacterized protein</fullName>
    </submittedName>
</protein>
<proteinExistence type="predicted"/>
<dbReference type="Proteomes" id="UP000229317">
    <property type="component" value="Unassembled WGS sequence"/>
</dbReference>
<dbReference type="Pfam" id="PF09997">
    <property type="entry name" value="DUF2238"/>
    <property type="match status" value="1"/>
</dbReference>
<accession>A0A2H0KSW1</accession>
<feature type="transmembrane region" description="Helical" evidence="1">
    <location>
        <begin position="163"/>
        <end position="181"/>
    </location>
</feature>
<keyword evidence="1" id="KW-0472">Membrane</keyword>
<comment type="caution">
    <text evidence="2">The sequence shown here is derived from an EMBL/GenBank/DDBJ whole genome shotgun (WGS) entry which is preliminary data.</text>
</comment>
<keyword evidence="1" id="KW-0812">Transmembrane</keyword>
<dbReference type="AlphaFoldDB" id="A0A2H0KSW1"/>
<feature type="transmembrane region" description="Helical" evidence="1">
    <location>
        <begin position="238"/>
        <end position="258"/>
    </location>
</feature>
<keyword evidence="1" id="KW-1133">Transmembrane helix</keyword>
<reference evidence="2 3" key="1">
    <citation type="submission" date="2017-09" db="EMBL/GenBank/DDBJ databases">
        <title>Depth-based differentiation of microbial function through sediment-hosted aquifers and enrichment of novel symbionts in the deep terrestrial subsurface.</title>
        <authorList>
            <person name="Probst A.J."/>
            <person name="Ladd B."/>
            <person name="Jarett J.K."/>
            <person name="Geller-Mcgrath D.E."/>
            <person name="Sieber C.M."/>
            <person name="Emerson J.B."/>
            <person name="Anantharaman K."/>
            <person name="Thomas B.C."/>
            <person name="Malmstrom R."/>
            <person name="Stieglmeier M."/>
            <person name="Klingl A."/>
            <person name="Woyke T."/>
            <person name="Ryan C.M."/>
            <person name="Banfield J.F."/>
        </authorList>
    </citation>
    <scope>NUCLEOTIDE SEQUENCE [LARGE SCALE GENOMIC DNA]</scope>
    <source>
        <strain evidence="2">CG11_big_fil_rev_8_21_14_0_20_40_15</strain>
    </source>
</reference>
<dbReference type="InterPro" id="IPR014509">
    <property type="entry name" value="YjdF-like"/>
</dbReference>
<feature type="transmembrane region" description="Helical" evidence="1">
    <location>
        <begin position="130"/>
        <end position="151"/>
    </location>
</feature>
<evidence type="ECO:0000256" key="1">
    <source>
        <dbReference type="SAM" id="Phobius"/>
    </source>
</evidence>
<evidence type="ECO:0000313" key="2">
    <source>
        <dbReference type="EMBL" id="PIQ75229.1"/>
    </source>
</evidence>
<dbReference type="EMBL" id="PCVO01000035">
    <property type="protein sequence ID" value="PIQ75229.1"/>
    <property type="molecule type" value="Genomic_DNA"/>
</dbReference>
<name>A0A2H0KSW1_9BACT</name>
<sequence length="277" mass="30726">MPKSNDNKELDKIVSPTFEGQEVKEIEPLAFLATSQSPNGDYAIAEPACLPLETQPEYTRVFSWEQLNKILVNLNKLLLAELVTFEALNALGILQYHVSFHWIALLITTGGVWALLKIIFFYARTSSKTVSNILMLATVAALYADTLGQVFSLFDRIEWYDQILHFFAGGALCASIIFLLIQSLGVRGKISLGILTTAFFAWTSTLSLGLFYEFGELILDKITGSNSLVSLSDTINDLLLDTFGSLSILVILVIYFYYVSRRSRSADKNPAPEAANT</sequence>
<gene>
    <name evidence="2" type="ORF">COV84_02190</name>
</gene>